<comment type="caution">
    <text evidence="1">The sequence shown here is derived from an EMBL/GenBank/DDBJ whole genome shotgun (WGS) entry which is preliminary data.</text>
</comment>
<evidence type="ECO:0000313" key="2">
    <source>
        <dbReference type="Proteomes" id="UP001064048"/>
    </source>
</evidence>
<dbReference type="EMBL" id="CM046110">
    <property type="protein sequence ID" value="KAI8422528.1"/>
    <property type="molecule type" value="Genomic_DNA"/>
</dbReference>
<proteinExistence type="predicted"/>
<gene>
    <name evidence="1" type="ORF">MSG28_006335</name>
</gene>
<name>A0ACC0JEF5_CHOFU</name>
<organism evidence="1 2">
    <name type="scientific">Choristoneura fumiferana</name>
    <name type="common">Spruce budworm moth</name>
    <name type="synonym">Archips fumiferana</name>
    <dbReference type="NCBI Taxonomy" id="7141"/>
    <lineage>
        <taxon>Eukaryota</taxon>
        <taxon>Metazoa</taxon>
        <taxon>Ecdysozoa</taxon>
        <taxon>Arthropoda</taxon>
        <taxon>Hexapoda</taxon>
        <taxon>Insecta</taxon>
        <taxon>Pterygota</taxon>
        <taxon>Neoptera</taxon>
        <taxon>Endopterygota</taxon>
        <taxon>Lepidoptera</taxon>
        <taxon>Glossata</taxon>
        <taxon>Ditrysia</taxon>
        <taxon>Tortricoidea</taxon>
        <taxon>Tortricidae</taxon>
        <taxon>Tortricinae</taxon>
        <taxon>Choristoneura</taxon>
    </lineage>
</organism>
<protein>
    <submittedName>
        <fullName evidence="1">Uncharacterized protein</fullName>
    </submittedName>
</protein>
<reference evidence="1 2" key="1">
    <citation type="journal article" date="2022" name="Genome Biol. Evol.">
        <title>The Spruce Budworm Genome: Reconstructing the Evolutionary History of Antifreeze Proteins.</title>
        <authorList>
            <person name="Beliveau C."/>
            <person name="Gagne P."/>
            <person name="Picq S."/>
            <person name="Vernygora O."/>
            <person name="Keeling C.I."/>
            <person name="Pinkney K."/>
            <person name="Doucet D."/>
            <person name="Wen F."/>
            <person name="Johnston J.S."/>
            <person name="Maaroufi H."/>
            <person name="Boyle B."/>
            <person name="Laroche J."/>
            <person name="Dewar K."/>
            <person name="Juretic N."/>
            <person name="Blackburn G."/>
            <person name="Nisole A."/>
            <person name="Brunet B."/>
            <person name="Brandao M."/>
            <person name="Lumley L."/>
            <person name="Duan J."/>
            <person name="Quan G."/>
            <person name="Lucarotti C.J."/>
            <person name="Roe A.D."/>
            <person name="Sperling F.A.H."/>
            <person name="Levesque R.C."/>
            <person name="Cusson M."/>
        </authorList>
    </citation>
    <scope>NUCLEOTIDE SEQUENCE [LARGE SCALE GENOMIC DNA]</scope>
    <source>
        <strain evidence="1">Glfc:IPQL:Cfum</strain>
    </source>
</reference>
<sequence length="197" mass="22773">MTALSIERFVAVYYPLSLKSTPVSRRTLRVMVMMLLVAMLETVPEMLTVDLITTRHSSVCFTLPTRFARTLNGVLALLTFFVPLIIMIAAYSMIMLKVNTKQQKNFRNNTFNYKSPRGRVNMLINEKIIRETKILGQELAREEIFLHVCAAMETIFTEQSREEIKQIEQLYALIQEEARLKRQLEELGIHVPPPNDP</sequence>
<accession>A0ACC0JEF5</accession>
<keyword evidence="2" id="KW-1185">Reference proteome</keyword>
<dbReference type="Proteomes" id="UP001064048">
    <property type="component" value="Chromosome 10"/>
</dbReference>
<evidence type="ECO:0000313" key="1">
    <source>
        <dbReference type="EMBL" id="KAI8422528.1"/>
    </source>
</evidence>